<organism evidence="1 2">
    <name type="scientific">Oryzias melastigma</name>
    <name type="common">Marine medaka</name>
    <dbReference type="NCBI Taxonomy" id="30732"/>
    <lineage>
        <taxon>Eukaryota</taxon>
        <taxon>Metazoa</taxon>
        <taxon>Chordata</taxon>
        <taxon>Craniata</taxon>
        <taxon>Vertebrata</taxon>
        <taxon>Euteleostomi</taxon>
        <taxon>Actinopterygii</taxon>
        <taxon>Neopterygii</taxon>
        <taxon>Teleostei</taxon>
        <taxon>Neoteleostei</taxon>
        <taxon>Acanthomorphata</taxon>
        <taxon>Ovalentaria</taxon>
        <taxon>Atherinomorphae</taxon>
        <taxon>Beloniformes</taxon>
        <taxon>Adrianichthyidae</taxon>
        <taxon>Oryziinae</taxon>
        <taxon>Oryzias</taxon>
    </lineage>
</organism>
<reference evidence="1" key="1">
    <citation type="submission" date="2025-08" db="UniProtKB">
        <authorList>
            <consortium name="Ensembl"/>
        </authorList>
    </citation>
    <scope>IDENTIFICATION</scope>
</reference>
<protein>
    <submittedName>
        <fullName evidence="1">Uncharacterized protein</fullName>
    </submittedName>
</protein>
<proteinExistence type="predicted"/>
<dbReference type="PaxDb" id="30732-ENSOMEP00000020053"/>
<keyword evidence="2" id="KW-1185">Reference proteome</keyword>
<dbReference type="AlphaFoldDB" id="A0A3B3CQA2"/>
<dbReference type="Proteomes" id="UP000261560">
    <property type="component" value="Unplaced"/>
</dbReference>
<dbReference type="Ensembl" id="ENSOMET00000035944.1">
    <property type="protein sequence ID" value="ENSOMEP00000020053.1"/>
    <property type="gene ID" value="ENSOMEG00000021876.1"/>
</dbReference>
<evidence type="ECO:0000313" key="1">
    <source>
        <dbReference type="Ensembl" id="ENSOMEP00000020053.1"/>
    </source>
</evidence>
<evidence type="ECO:0000313" key="2">
    <source>
        <dbReference type="Proteomes" id="UP000261560"/>
    </source>
</evidence>
<name>A0A3B3CQA2_ORYME</name>
<accession>A0A3B3CQA2</accession>
<sequence length="85" mass="9272">RRPTPTGSRGNPRRGSSCCLHCLMKILVWTDEAKIEHFDINSNTIRTVKHGGGTGKFDLINNCSAAPLPSCRCWVGWGGGEGRTM</sequence>
<reference evidence="1" key="2">
    <citation type="submission" date="2025-09" db="UniProtKB">
        <authorList>
            <consortium name="Ensembl"/>
        </authorList>
    </citation>
    <scope>IDENTIFICATION</scope>
</reference>